<gene>
    <name evidence="3" type="ORF">BECKTUN1418E_GA0071001_10662</name>
    <name evidence="2" type="ORF">BECKTUN1418F_GA0071002_10682</name>
</gene>
<accession>A0A450ZNY5</accession>
<keyword evidence="1" id="KW-0472">Membrane</keyword>
<dbReference type="EMBL" id="CAADFY010000068">
    <property type="protein sequence ID" value="VFK55450.1"/>
    <property type="molecule type" value="Genomic_DNA"/>
</dbReference>
<protein>
    <submittedName>
        <fullName evidence="2">Uncharacterized protein</fullName>
    </submittedName>
</protein>
<proteinExistence type="predicted"/>
<evidence type="ECO:0000313" key="3">
    <source>
        <dbReference type="EMBL" id="VFK61430.1"/>
    </source>
</evidence>
<reference evidence="2" key="1">
    <citation type="submission" date="2019-02" db="EMBL/GenBank/DDBJ databases">
        <authorList>
            <person name="Gruber-Vodicka R. H."/>
            <person name="Seah K. B. B."/>
        </authorList>
    </citation>
    <scope>NUCLEOTIDE SEQUENCE</scope>
    <source>
        <strain evidence="3">BECK_BY2</strain>
        <strain evidence="2">BECK_BY3</strain>
    </source>
</reference>
<feature type="transmembrane region" description="Helical" evidence="1">
    <location>
        <begin position="33"/>
        <end position="54"/>
    </location>
</feature>
<evidence type="ECO:0000256" key="1">
    <source>
        <dbReference type="SAM" id="Phobius"/>
    </source>
</evidence>
<keyword evidence="1" id="KW-0812">Transmembrane</keyword>
<dbReference type="EMBL" id="CAADFV010000066">
    <property type="protein sequence ID" value="VFK61430.1"/>
    <property type="molecule type" value="Genomic_DNA"/>
</dbReference>
<evidence type="ECO:0000313" key="2">
    <source>
        <dbReference type="EMBL" id="VFK55450.1"/>
    </source>
</evidence>
<sequence>MRAGLENPIRHLIGARKRSYSRARRRGRRIKEVPISILFLLAFGFMLQIAWRWVYPPPSAHAQLLPVPPSTTVLRLANLGDPLVTAKLLMLWLQAFDNQPGIKVPFQFLDYRKLRHWLARILDLDPRGQYPLLVASRLYAQVPIENKQRIMLEFVHEQFLKDPNRRWPWIAHGVILAKHRLKDLPLALKYARAITDHATGSHIPYWVRDMSIIILEEMGRLADAHRLIDRLLGNKTITDPREIGFLKGRREAIKRKTQADMF</sequence>
<dbReference type="AlphaFoldDB" id="A0A450ZNY5"/>
<organism evidence="2">
    <name type="scientific">Candidatus Kentrum sp. TUN</name>
    <dbReference type="NCBI Taxonomy" id="2126343"/>
    <lineage>
        <taxon>Bacteria</taxon>
        <taxon>Pseudomonadati</taxon>
        <taxon>Pseudomonadota</taxon>
        <taxon>Gammaproteobacteria</taxon>
        <taxon>Candidatus Kentrum</taxon>
    </lineage>
</organism>
<keyword evidence="1" id="KW-1133">Transmembrane helix</keyword>
<name>A0A450ZNY5_9GAMM</name>